<dbReference type="EMBL" id="BLIP01000001">
    <property type="protein sequence ID" value="GFE20632.1"/>
    <property type="molecule type" value="Genomic_DNA"/>
</dbReference>
<dbReference type="GO" id="GO:0003676">
    <property type="term" value="F:nucleic acid binding"/>
    <property type="evidence" value="ECO:0007669"/>
    <property type="project" value="InterPro"/>
</dbReference>
<dbReference type="SUPFAM" id="SSF53098">
    <property type="entry name" value="Ribonuclease H-like"/>
    <property type="match status" value="1"/>
</dbReference>
<gene>
    <name evidence="2" type="ORF">Sliba_10850</name>
</gene>
<evidence type="ECO:0000259" key="1">
    <source>
        <dbReference type="Pfam" id="PF13358"/>
    </source>
</evidence>
<dbReference type="InterPro" id="IPR038717">
    <property type="entry name" value="Tc1-like_DDE_dom"/>
</dbReference>
<comment type="caution">
    <text evidence="2">The sequence shown here is derived from an EMBL/GenBank/DDBJ whole genome shotgun (WGS) entry which is preliminary data.</text>
</comment>
<dbReference type="Pfam" id="PF13358">
    <property type="entry name" value="DDE_3"/>
    <property type="match status" value="1"/>
</dbReference>
<dbReference type="InterPro" id="IPR036397">
    <property type="entry name" value="RNaseH_sf"/>
</dbReference>
<accession>A0A640TC98</accession>
<dbReference type="AlphaFoldDB" id="A0A640TC98"/>
<protein>
    <recommendedName>
        <fullName evidence="1">Tc1-like transposase DDE domain-containing protein</fullName>
    </recommendedName>
</protein>
<evidence type="ECO:0000313" key="3">
    <source>
        <dbReference type="Proteomes" id="UP000429552"/>
    </source>
</evidence>
<sequence length="100" mass="11227">MPATYHRTHGVRYFHGCYSVGDDMLWGVNRRKKGAANTLAALKSIHATRPDGAPIYVILDNLSAHKGTDIRRWATKHKVELCFTPTYASWANPSRATSDR</sequence>
<dbReference type="Gene3D" id="3.30.420.10">
    <property type="entry name" value="Ribonuclease H-like superfamily/Ribonuclease H"/>
    <property type="match status" value="1"/>
</dbReference>
<evidence type="ECO:0000313" key="2">
    <source>
        <dbReference type="EMBL" id="GFE20632.1"/>
    </source>
</evidence>
<feature type="domain" description="Tc1-like transposase DDE" evidence="1">
    <location>
        <begin position="33"/>
        <end position="93"/>
    </location>
</feature>
<proteinExistence type="predicted"/>
<reference evidence="2 3" key="1">
    <citation type="submission" date="2019-12" db="EMBL/GenBank/DDBJ databases">
        <title>Whole genome shotgun sequence of Streptomyces libani subsp. libani NBRC 13452.</title>
        <authorList>
            <person name="Ichikawa N."/>
            <person name="Kimura A."/>
            <person name="Kitahashi Y."/>
            <person name="Komaki H."/>
            <person name="Tamura T."/>
        </authorList>
    </citation>
    <scope>NUCLEOTIDE SEQUENCE [LARGE SCALE GENOMIC DNA]</scope>
    <source>
        <strain evidence="2 3">NBRC 13452</strain>
    </source>
</reference>
<dbReference type="InterPro" id="IPR012337">
    <property type="entry name" value="RNaseH-like_sf"/>
</dbReference>
<organism evidence="2 3">
    <name type="scientific">Streptomyces nigrescens</name>
    <dbReference type="NCBI Taxonomy" id="1920"/>
    <lineage>
        <taxon>Bacteria</taxon>
        <taxon>Bacillati</taxon>
        <taxon>Actinomycetota</taxon>
        <taxon>Actinomycetes</taxon>
        <taxon>Kitasatosporales</taxon>
        <taxon>Streptomycetaceae</taxon>
        <taxon>Streptomyces</taxon>
    </lineage>
</organism>
<dbReference type="Proteomes" id="UP000429552">
    <property type="component" value="Unassembled WGS sequence"/>
</dbReference>
<name>A0A640TC98_STRNI</name>